<keyword evidence="3 6" id="KW-0812">Transmembrane</keyword>
<dbReference type="InterPro" id="IPR036259">
    <property type="entry name" value="MFS_trans_sf"/>
</dbReference>
<evidence type="ECO:0000313" key="9">
    <source>
        <dbReference type="Proteomes" id="UP000066042"/>
    </source>
</evidence>
<reference evidence="8 9" key="1">
    <citation type="journal article" date="2016" name="Genome Announc.">
        <title>Complete genome sequence of the hyperthermophilic and piezophilic archaeon Thermococcus barophilus Ch5, capable of growth at the expense of hydrogenogenesis from carbon monoxide and formate.</title>
        <authorList>
            <person name="Oger P."/>
            <person name="Sokolova T.G."/>
            <person name="Kozhevnikova D.A."/>
            <person name="Taranov E.A."/>
            <person name="Vannier P."/>
            <person name="Lee H.S."/>
            <person name="Kwon K.K."/>
            <person name="Kang S.G."/>
            <person name="Lee J.H."/>
            <person name="Bonch-Osmolovskaya E.A."/>
            <person name="Lebedinsky A.V."/>
        </authorList>
    </citation>
    <scope>NUCLEOTIDE SEQUENCE [LARGE SCALE GENOMIC DNA]</scope>
    <source>
        <strain evidence="9">Ch5</strain>
    </source>
</reference>
<feature type="transmembrane region" description="Helical" evidence="6">
    <location>
        <begin position="208"/>
        <end position="229"/>
    </location>
</feature>
<dbReference type="InterPro" id="IPR001958">
    <property type="entry name" value="Tet-R_TetA/multi-R_MdtG-like"/>
</dbReference>
<dbReference type="PANTHER" id="PTHR43124:SF9">
    <property type="entry name" value="SUGAR TRANSPORT FAMILY PROTEIN"/>
    <property type="match status" value="1"/>
</dbReference>
<evidence type="ECO:0000256" key="6">
    <source>
        <dbReference type="SAM" id="Phobius"/>
    </source>
</evidence>
<dbReference type="InterPro" id="IPR020846">
    <property type="entry name" value="MFS_dom"/>
</dbReference>
<dbReference type="InterPro" id="IPR050189">
    <property type="entry name" value="MFS_Efflux_Transporters"/>
</dbReference>
<feature type="transmembrane region" description="Helical" evidence="6">
    <location>
        <begin position="339"/>
        <end position="360"/>
    </location>
</feature>
<dbReference type="OMA" id="YTMFFDL"/>
<evidence type="ECO:0000256" key="2">
    <source>
        <dbReference type="ARBA" id="ARBA00022475"/>
    </source>
</evidence>
<name>A0A0S1XBC9_THEBA</name>
<gene>
    <name evidence="8" type="ORF">TBCH5v1_1135</name>
</gene>
<dbReference type="PATRIC" id="fig|55802.8.peg.1120"/>
<dbReference type="GeneID" id="10041263"/>
<dbReference type="EMBL" id="CP013050">
    <property type="protein sequence ID" value="ALM75069.1"/>
    <property type="molecule type" value="Genomic_DNA"/>
</dbReference>
<protein>
    <recommendedName>
        <fullName evidence="7">Major facilitator superfamily (MFS) profile domain-containing protein</fullName>
    </recommendedName>
</protein>
<feature type="transmembrane region" description="Helical" evidence="6">
    <location>
        <begin position="302"/>
        <end position="327"/>
    </location>
</feature>
<evidence type="ECO:0000256" key="5">
    <source>
        <dbReference type="ARBA" id="ARBA00023136"/>
    </source>
</evidence>
<dbReference type="Proteomes" id="UP000066042">
    <property type="component" value="Chromosome"/>
</dbReference>
<feature type="transmembrane region" description="Helical" evidence="6">
    <location>
        <begin position="241"/>
        <end position="263"/>
    </location>
</feature>
<comment type="subcellular location">
    <subcellularLocation>
        <location evidence="1">Cell membrane</location>
        <topology evidence="1">Multi-pass membrane protein</topology>
    </subcellularLocation>
</comment>
<dbReference type="PRINTS" id="PR01035">
    <property type="entry name" value="TCRTETA"/>
</dbReference>
<feature type="transmembrane region" description="Helical" evidence="6">
    <location>
        <begin position="71"/>
        <end position="93"/>
    </location>
</feature>
<organism evidence="8 9">
    <name type="scientific">Thermococcus barophilus</name>
    <dbReference type="NCBI Taxonomy" id="55802"/>
    <lineage>
        <taxon>Archaea</taxon>
        <taxon>Methanobacteriati</taxon>
        <taxon>Methanobacteriota</taxon>
        <taxon>Thermococci</taxon>
        <taxon>Thermococcales</taxon>
        <taxon>Thermococcaceae</taxon>
        <taxon>Thermococcus</taxon>
    </lineage>
</organism>
<dbReference type="PROSITE" id="PS50850">
    <property type="entry name" value="MFS"/>
    <property type="match status" value="1"/>
</dbReference>
<feature type="domain" description="Major facilitator superfamily (MFS) profile" evidence="7">
    <location>
        <begin position="9"/>
        <end position="395"/>
    </location>
</feature>
<keyword evidence="2" id="KW-1003">Cell membrane</keyword>
<keyword evidence="5 6" id="KW-0472">Membrane</keyword>
<dbReference type="SUPFAM" id="SSF103473">
    <property type="entry name" value="MFS general substrate transporter"/>
    <property type="match status" value="1"/>
</dbReference>
<evidence type="ECO:0000256" key="3">
    <source>
        <dbReference type="ARBA" id="ARBA00022692"/>
    </source>
</evidence>
<evidence type="ECO:0000313" key="8">
    <source>
        <dbReference type="EMBL" id="ALM75069.1"/>
    </source>
</evidence>
<feature type="transmembrane region" description="Helical" evidence="6">
    <location>
        <begin position="99"/>
        <end position="125"/>
    </location>
</feature>
<dbReference type="STRING" id="55802.TBCH5v1_1135"/>
<keyword evidence="4 6" id="KW-1133">Transmembrane helix</keyword>
<dbReference type="RefSeq" id="WP_013467220.1">
    <property type="nucleotide sequence ID" value="NZ_CP013050.1"/>
</dbReference>
<proteinExistence type="predicted"/>
<dbReference type="GeneID" id="26136395"/>
<feature type="transmembrane region" description="Helical" evidence="6">
    <location>
        <begin position="37"/>
        <end position="59"/>
    </location>
</feature>
<evidence type="ECO:0000256" key="4">
    <source>
        <dbReference type="ARBA" id="ARBA00022989"/>
    </source>
</evidence>
<feature type="transmembrane region" description="Helical" evidence="6">
    <location>
        <begin position="164"/>
        <end position="187"/>
    </location>
</feature>
<accession>A0A0S1XBC9</accession>
<dbReference type="GO" id="GO:0022857">
    <property type="term" value="F:transmembrane transporter activity"/>
    <property type="evidence" value="ECO:0007669"/>
    <property type="project" value="InterPro"/>
</dbReference>
<feature type="transmembrane region" description="Helical" evidence="6">
    <location>
        <begin position="275"/>
        <end position="296"/>
    </location>
</feature>
<dbReference type="PANTHER" id="PTHR43124">
    <property type="entry name" value="PURINE EFFLUX PUMP PBUE"/>
    <property type="match status" value="1"/>
</dbReference>
<dbReference type="GO" id="GO:0005886">
    <property type="term" value="C:plasma membrane"/>
    <property type="evidence" value="ECO:0007669"/>
    <property type="project" value="UniProtKB-SubCell"/>
</dbReference>
<feature type="transmembrane region" description="Helical" evidence="6">
    <location>
        <begin position="372"/>
        <end position="390"/>
    </location>
</feature>
<evidence type="ECO:0000259" key="7">
    <source>
        <dbReference type="PROSITE" id="PS50850"/>
    </source>
</evidence>
<dbReference type="InterPro" id="IPR011701">
    <property type="entry name" value="MFS"/>
</dbReference>
<dbReference type="AlphaFoldDB" id="A0A0S1XBC9"/>
<dbReference type="Gene3D" id="1.20.1250.20">
    <property type="entry name" value="MFS general substrate transporter like domains"/>
    <property type="match status" value="1"/>
</dbReference>
<sequence>MRTKDFPGDIWILHLSTFFFFLGIALVSPLISPLAILLGATPLIVGSIASVSSIVSFFLKPLGGFLGDRGWKFQVMMLGSGLGALAGVFYIASIPFGNLALFAVGRGIHGFAMALFFPSSLATAIELAPRGRVGETLGWRGMMFSFSNLIGPAIGGFVAEYLGFQAAFAFTVIVSLVALLFVFIAYKRDKNRIKTKREHKHEHVSYRLLLNSFFVAACFSLLFMSLAYSGTFTFLPALYKVLGLGTSAFGIYASIMGGFSLLTRVFGGREADRRGPIPVATFGFLLLLLAYIMLSLHPTPPLAYLSAIPLGMGFGFAVPSLQMMALAKLPQKIRTFGSSIYTMFFDLGYLAGPLVFGYIAQLKNSYEAVFPMFPLVTILSLIILQLPRFLKRDSQSKKGVS</sequence>
<dbReference type="Pfam" id="PF07690">
    <property type="entry name" value="MFS_1"/>
    <property type="match status" value="1"/>
</dbReference>
<evidence type="ECO:0000256" key="1">
    <source>
        <dbReference type="ARBA" id="ARBA00004651"/>
    </source>
</evidence>
<dbReference type="CDD" id="cd17489">
    <property type="entry name" value="MFS_YfcJ_like"/>
    <property type="match status" value="1"/>
</dbReference>
<feature type="transmembrane region" description="Helical" evidence="6">
    <location>
        <begin position="12"/>
        <end position="31"/>
    </location>
</feature>